<organism evidence="3 4">
    <name type="scientific">Serratia marcescens</name>
    <dbReference type="NCBI Taxonomy" id="615"/>
    <lineage>
        <taxon>Bacteria</taxon>
        <taxon>Pseudomonadati</taxon>
        <taxon>Pseudomonadota</taxon>
        <taxon>Gammaproteobacteria</taxon>
        <taxon>Enterobacterales</taxon>
        <taxon>Yersiniaceae</taxon>
        <taxon>Serratia</taxon>
    </lineage>
</organism>
<dbReference type="InterPro" id="IPR036291">
    <property type="entry name" value="NAD(P)-bd_dom_sf"/>
</dbReference>
<evidence type="ECO:0000259" key="2">
    <source>
        <dbReference type="SMART" id="SM00822"/>
    </source>
</evidence>
<dbReference type="InterPro" id="IPR050259">
    <property type="entry name" value="SDR"/>
</dbReference>
<evidence type="ECO:0000313" key="4">
    <source>
        <dbReference type="Proteomes" id="UP000320710"/>
    </source>
</evidence>
<dbReference type="PRINTS" id="PR00080">
    <property type="entry name" value="SDRFAMILY"/>
</dbReference>
<dbReference type="Pfam" id="PF13561">
    <property type="entry name" value="adh_short_C2"/>
    <property type="match status" value="1"/>
</dbReference>
<reference evidence="3 4" key="1">
    <citation type="submission" date="2019-06" db="EMBL/GenBank/DDBJ databases">
        <authorList>
            <person name="Deangelis K."/>
            <person name="Huntemann M."/>
            <person name="Clum A."/>
            <person name="Pillay M."/>
            <person name="Palaniappan K."/>
            <person name="Varghese N."/>
            <person name="Mikhailova N."/>
            <person name="Stamatis D."/>
            <person name="Reddy T."/>
            <person name="Daum C."/>
            <person name="Shapiro N."/>
            <person name="Ivanova N."/>
            <person name="Kyrpides N."/>
            <person name="Woyke T."/>
        </authorList>
    </citation>
    <scope>NUCLEOTIDE SEQUENCE [LARGE SCALE GENOMIC DNA]</scope>
    <source>
        <strain evidence="3 4">106R</strain>
    </source>
</reference>
<dbReference type="InterPro" id="IPR057326">
    <property type="entry name" value="KR_dom"/>
</dbReference>
<proteinExistence type="inferred from homology"/>
<dbReference type="InterPro" id="IPR020904">
    <property type="entry name" value="Sc_DH/Rdtase_CS"/>
</dbReference>
<protein>
    <submittedName>
        <fullName evidence="3">NAD(P)-dependent dehydrogenase (Short-subunit alcohol dehydrogenase family)</fullName>
    </submittedName>
</protein>
<evidence type="ECO:0000313" key="3">
    <source>
        <dbReference type="EMBL" id="TQI86437.1"/>
    </source>
</evidence>
<dbReference type="InterPro" id="IPR002347">
    <property type="entry name" value="SDR_fam"/>
</dbReference>
<gene>
    <name evidence="3" type="ORF">FHU12_4056</name>
</gene>
<dbReference type="Proteomes" id="UP000320710">
    <property type="component" value="Unassembled WGS sequence"/>
</dbReference>
<dbReference type="GO" id="GO:0032787">
    <property type="term" value="P:monocarboxylic acid metabolic process"/>
    <property type="evidence" value="ECO:0007669"/>
    <property type="project" value="UniProtKB-ARBA"/>
</dbReference>
<name>A0AA46K882_SERMA</name>
<reference evidence="3 4" key="2">
    <citation type="submission" date="2019-07" db="EMBL/GenBank/DDBJ databases">
        <title>Investigation of anaerobic lignin degradation for improved lignocellulosic biofuels.</title>
        <authorList>
            <person name="Deangelis K.PhD."/>
        </authorList>
    </citation>
    <scope>NUCLEOTIDE SEQUENCE [LARGE SCALE GENOMIC DNA]</scope>
    <source>
        <strain evidence="3 4">106R</strain>
    </source>
</reference>
<dbReference type="PRINTS" id="PR00081">
    <property type="entry name" value="GDHRDH"/>
</dbReference>
<dbReference type="CDD" id="cd05233">
    <property type="entry name" value="SDR_c"/>
    <property type="match status" value="1"/>
</dbReference>
<comment type="caution">
    <text evidence="3">The sequence shown here is derived from an EMBL/GenBank/DDBJ whole genome shotgun (WGS) entry which is preliminary data.</text>
</comment>
<dbReference type="Gene3D" id="3.40.50.720">
    <property type="entry name" value="NAD(P)-binding Rossmann-like Domain"/>
    <property type="match status" value="1"/>
</dbReference>
<sequence length="249" mass="26473">MSAKVVVITGALSGIGEECCRQFAKNGYNVIFSGRKTKRGEELQEELRDINSQSHFVLADVAFEEQVASLMEMACQMYGKIDTVIHSAGTEGLPAPYAQTTVEDFHRVFDTNVLGTLLVMKHALPVMCKRGTGSLINISSQAGLVGIPRGSVYAASKHAVNGLTRSVALEVAAKGIRVNAIAPGPVDTDMFDRFVGRNEEAKAEFLSRMPTGRTATTGEIAATALFLSSDAARSIIGQIITVDGGYSVG</sequence>
<dbReference type="AlphaFoldDB" id="A0AA46K882"/>
<accession>A0AA46K882</accession>
<dbReference type="NCBIfam" id="NF005559">
    <property type="entry name" value="PRK07231.1"/>
    <property type="match status" value="1"/>
</dbReference>
<dbReference type="SMART" id="SM00822">
    <property type="entry name" value="PKS_KR"/>
    <property type="match status" value="1"/>
</dbReference>
<dbReference type="PANTHER" id="PTHR42879">
    <property type="entry name" value="3-OXOACYL-(ACYL-CARRIER-PROTEIN) REDUCTASE"/>
    <property type="match status" value="1"/>
</dbReference>
<feature type="domain" description="Ketoreductase" evidence="2">
    <location>
        <begin position="4"/>
        <end position="184"/>
    </location>
</feature>
<dbReference type="EMBL" id="VFMJ01000001">
    <property type="protein sequence ID" value="TQI86437.1"/>
    <property type="molecule type" value="Genomic_DNA"/>
</dbReference>
<dbReference type="FunFam" id="3.40.50.720:FF:000084">
    <property type="entry name" value="Short-chain dehydrogenase reductase"/>
    <property type="match status" value="1"/>
</dbReference>
<evidence type="ECO:0000256" key="1">
    <source>
        <dbReference type="ARBA" id="ARBA00006484"/>
    </source>
</evidence>
<dbReference type="SUPFAM" id="SSF51735">
    <property type="entry name" value="NAD(P)-binding Rossmann-fold domains"/>
    <property type="match status" value="1"/>
</dbReference>
<dbReference type="PROSITE" id="PS00061">
    <property type="entry name" value="ADH_SHORT"/>
    <property type="match status" value="1"/>
</dbReference>
<dbReference type="PANTHER" id="PTHR42879:SF2">
    <property type="entry name" value="3-OXOACYL-[ACYL-CARRIER-PROTEIN] REDUCTASE FABG"/>
    <property type="match status" value="1"/>
</dbReference>
<comment type="similarity">
    <text evidence="1">Belongs to the short-chain dehydrogenases/reductases (SDR) family.</text>
</comment>